<dbReference type="PANTHER" id="PTHR11748">
    <property type="entry name" value="D-LACTATE DEHYDROGENASE"/>
    <property type="match status" value="1"/>
</dbReference>
<proteinExistence type="predicted"/>
<dbReference type="Gene3D" id="3.30.465.10">
    <property type="match status" value="1"/>
</dbReference>
<dbReference type="InterPro" id="IPR036318">
    <property type="entry name" value="FAD-bd_PCMH-like_sf"/>
</dbReference>
<dbReference type="RefSeq" id="WP_378194378.1">
    <property type="nucleotide sequence ID" value="NZ_JBHLZP010000007.1"/>
</dbReference>
<evidence type="ECO:0000259" key="1">
    <source>
        <dbReference type="Pfam" id="PF01565"/>
    </source>
</evidence>
<name>A0ABV5Y7R3_9ACTN</name>
<dbReference type="Proteomes" id="UP001589627">
    <property type="component" value="Unassembled WGS sequence"/>
</dbReference>
<sequence length="123" mass="13135">MRRCDEKATSRARATRTTVPVLSRGGGTSLAGQCCNAGVVIDWSKYCHRLLSVDPDRRIALVEPGACLDGLNGELAKYTPMVGLKPSTHDTCTIGEMIGNNSCGASAQAYRKIADSQSSAWRC</sequence>
<dbReference type="EMBL" id="JBHLZP010000007">
    <property type="protein sequence ID" value="MFB9831068.1"/>
    <property type="molecule type" value="Genomic_DNA"/>
</dbReference>
<feature type="domain" description="FAD linked oxidase N-terminal" evidence="1">
    <location>
        <begin position="14"/>
        <end position="116"/>
    </location>
</feature>
<keyword evidence="3" id="KW-1185">Reference proteome</keyword>
<dbReference type="SUPFAM" id="SSF56176">
    <property type="entry name" value="FAD-binding/transporter-associated domain-like"/>
    <property type="match status" value="1"/>
</dbReference>
<evidence type="ECO:0000313" key="2">
    <source>
        <dbReference type="EMBL" id="MFB9831068.1"/>
    </source>
</evidence>
<protein>
    <submittedName>
        <fullName evidence="2">FAD-binding oxidoreductase</fullName>
    </submittedName>
</protein>
<evidence type="ECO:0000313" key="3">
    <source>
        <dbReference type="Proteomes" id="UP001589627"/>
    </source>
</evidence>
<dbReference type="InterPro" id="IPR016169">
    <property type="entry name" value="FAD-bd_PCMH_sub2"/>
</dbReference>
<gene>
    <name evidence="2" type="ORF">ACFFNX_02555</name>
</gene>
<reference evidence="2 3" key="1">
    <citation type="submission" date="2024-09" db="EMBL/GenBank/DDBJ databases">
        <authorList>
            <person name="Sun Q."/>
            <person name="Mori K."/>
        </authorList>
    </citation>
    <scope>NUCLEOTIDE SEQUENCE [LARGE SCALE GENOMIC DNA]</scope>
    <source>
        <strain evidence="2 3">TBRC 0563</strain>
    </source>
</reference>
<dbReference type="PANTHER" id="PTHR11748:SF119">
    <property type="entry name" value="D-2-HYDROXYGLUTARATE DEHYDROGENASE"/>
    <property type="match status" value="1"/>
</dbReference>
<organism evidence="2 3">
    <name type="scientific">Actinoallomurus acaciae</name>
    <dbReference type="NCBI Taxonomy" id="502577"/>
    <lineage>
        <taxon>Bacteria</taxon>
        <taxon>Bacillati</taxon>
        <taxon>Actinomycetota</taxon>
        <taxon>Actinomycetes</taxon>
        <taxon>Streptosporangiales</taxon>
        <taxon>Thermomonosporaceae</taxon>
        <taxon>Actinoallomurus</taxon>
    </lineage>
</organism>
<dbReference type="InterPro" id="IPR006094">
    <property type="entry name" value="Oxid_FAD_bind_N"/>
</dbReference>
<dbReference type="Pfam" id="PF01565">
    <property type="entry name" value="FAD_binding_4"/>
    <property type="match status" value="1"/>
</dbReference>
<accession>A0ABV5Y7R3</accession>
<comment type="caution">
    <text evidence="2">The sequence shown here is derived from an EMBL/GenBank/DDBJ whole genome shotgun (WGS) entry which is preliminary data.</text>
</comment>